<dbReference type="Proteomes" id="UP001138621">
    <property type="component" value="Unassembled WGS sequence"/>
</dbReference>
<dbReference type="Pfam" id="PF06891">
    <property type="entry name" value="P2_Phage_GpR"/>
    <property type="match status" value="1"/>
</dbReference>
<gene>
    <name evidence="1" type="ORF">G7024_00375</name>
</gene>
<dbReference type="AlphaFoldDB" id="A0AA40V5H9"/>
<sequence length="148" mass="16945">MNKLRALTTFLLERRLVAPEQLDSWAEQVTLNLTWKPDLDGLHLGDMRYRAVIVMERFADHPGRLMALLGSWLENHDHDRADDLPAPTFDIEQLDNDLADVELTLEFVEPQYLAEADDGEIEAFGKRWAFVPFDLWIAEHGEVASGSQ</sequence>
<proteinExistence type="predicted"/>
<dbReference type="RefSeq" id="WP_181119313.1">
    <property type="nucleotide sequence ID" value="NZ_JAAMRD010000001.1"/>
</dbReference>
<accession>A0AA40V5H9</accession>
<reference evidence="1" key="1">
    <citation type="submission" date="2020-02" db="EMBL/GenBank/DDBJ databases">
        <title>Synteny-based analysis reveals conserved mechanism for high triclosan tolerance in Pseudomonas, as well as instances of horizontal transfer.</title>
        <authorList>
            <person name="Mcfarland A.G."/>
            <person name="Bertucci H.K."/>
            <person name="Litmann E."/>
            <person name="Shen J."/>
            <person name="Huttenhower C."/>
            <person name="Hartmann E.M."/>
        </authorList>
    </citation>
    <scope>NUCLEOTIDE SEQUENCE</scope>
    <source>
        <strain evidence="1">109A1</strain>
    </source>
</reference>
<name>A0AA40V5H9_STUST</name>
<evidence type="ECO:0000313" key="1">
    <source>
        <dbReference type="EMBL" id="MBA1302848.1"/>
    </source>
</evidence>
<evidence type="ECO:0000313" key="2">
    <source>
        <dbReference type="Proteomes" id="UP001138621"/>
    </source>
</evidence>
<dbReference type="InterPro" id="IPR009678">
    <property type="entry name" value="Phage_tail_completion_R"/>
</dbReference>
<comment type="caution">
    <text evidence="1">The sequence shown here is derived from an EMBL/GenBank/DDBJ whole genome shotgun (WGS) entry which is preliminary data.</text>
</comment>
<organism evidence="1 2">
    <name type="scientific">Stutzerimonas stutzeri</name>
    <name type="common">Pseudomonas stutzeri</name>
    <dbReference type="NCBI Taxonomy" id="316"/>
    <lineage>
        <taxon>Bacteria</taxon>
        <taxon>Pseudomonadati</taxon>
        <taxon>Pseudomonadota</taxon>
        <taxon>Gammaproteobacteria</taxon>
        <taxon>Pseudomonadales</taxon>
        <taxon>Pseudomonadaceae</taxon>
        <taxon>Stutzerimonas</taxon>
    </lineage>
</organism>
<protein>
    <submittedName>
        <fullName evidence="1">Phage tail protein</fullName>
    </submittedName>
</protein>
<dbReference type="EMBL" id="JAAMRD010000001">
    <property type="protein sequence ID" value="MBA1302848.1"/>
    <property type="molecule type" value="Genomic_DNA"/>
</dbReference>